<dbReference type="PANTHER" id="PTHR45138:SF9">
    <property type="entry name" value="DIGUANYLATE CYCLASE DGCM-RELATED"/>
    <property type="match status" value="1"/>
</dbReference>
<dbReference type="PROSITE" id="PS50887">
    <property type="entry name" value="GGDEF"/>
    <property type="match status" value="1"/>
</dbReference>
<dbReference type="SMART" id="SM00065">
    <property type="entry name" value="GAF"/>
    <property type="match status" value="2"/>
</dbReference>
<dbReference type="InterPro" id="IPR000160">
    <property type="entry name" value="GGDEF_dom"/>
</dbReference>
<dbReference type="FunFam" id="3.30.70.270:FF:000001">
    <property type="entry name" value="Diguanylate cyclase domain protein"/>
    <property type="match status" value="1"/>
</dbReference>
<dbReference type="SUPFAM" id="SSF55073">
    <property type="entry name" value="Nucleotide cyclase"/>
    <property type="match status" value="1"/>
</dbReference>
<keyword evidence="3" id="KW-1185">Reference proteome</keyword>
<dbReference type="Gene3D" id="3.30.450.40">
    <property type="match status" value="2"/>
</dbReference>
<dbReference type="GO" id="GO:0005886">
    <property type="term" value="C:plasma membrane"/>
    <property type="evidence" value="ECO:0007669"/>
    <property type="project" value="TreeGrafter"/>
</dbReference>
<dbReference type="eggNOG" id="COG2203">
    <property type="taxonomic scope" value="Bacteria"/>
</dbReference>
<dbReference type="KEGG" id="hor:Hore_12380"/>
<evidence type="ECO:0000259" key="1">
    <source>
        <dbReference type="PROSITE" id="PS50887"/>
    </source>
</evidence>
<dbReference type="Pfam" id="PF00990">
    <property type="entry name" value="GGDEF"/>
    <property type="match status" value="1"/>
</dbReference>
<dbReference type="Proteomes" id="UP000000719">
    <property type="component" value="Chromosome"/>
</dbReference>
<gene>
    <name evidence="2" type="ordered locus">Hore_12380</name>
</gene>
<dbReference type="SMART" id="SM00267">
    <property type="entry name" value="GGDEF"/>
    <property type="match status" value="1"/>
</dbReference>
<feature type="domain" description="GGDEF" evidence="1">
    <location>
        <begin position="368"/>
        <end position="499"/>
    </location>
</feature>
<dbReference type="AlphaFoldDB" id="B8CXG9"/>
<evidence type="ECO:0000313" key="3">
    <source>
        <dbReference type="Proteomes" id="UP000000719"/>
    </source>
</evidence>
<reference evidence="2 3" key="1">
    <citation type="journal article" date="2009" name="PLoS ONE">
        <title>Genome analysis of the anaerobic thermohalophilic bacterium Halothermothrix orenii.</title>
        <authorList>
            <person name="Mavromatis K."/>
            <person name="Ivanova N."/>
            <person name="Anderson I."/>
            <person name="Lykidis A."/>
            <person name="Hooper S.D."/>
            <person name="Sun H."/>
            <person name="Kunin V."/>
            <person name="Lapidus A."/>
            <person name="Hugenholtz P."/>
            <person name="Patel B."/>
            <person name="Kyrpides N.C."/>
        </authorList>
    </citation>
    <scope>NUCLEOTIDE SEQUENCE [LARGE SCALE GENOMIC DNA]</scope>
    <source>
        <strain evidence="3">H 168 / OCM 544 / DSM 9562</strain>
    </source>
</reference>
<name>B8CXG9_HALOH</name>
<accession>B8CXG9</accession>
<dbReference type="GO" id="GO:0052621">
    <property type="term" value="F:diguanylate cyclase activity"/>
    <property type="evidence" value="ECO:0007669"/>
    <property type="project" value="TreeGrafter"/>
</dbReference>
<protein>
    <submittedName>
        <fullName evidence="2">Diguanylate cyclase</fullName>
    </submittedName>
</protein>
<dbReference type="NCBIfam" id="TIGR00254">
    <property type="entry name" value="GGDEF"/>
    <property type="match status" value="1"/>
</dbReference>
<dbReference type="Gene3D" id="3.30.70.270">
    <property type="match status" value="1"/>
</dbReference>
<dbReference type="RefSeq" id="WP_012636172.1">
    <property type="nucleotide sequence ID" value="NC_011899.1"/>
</dbReference>
<dbReference type="CDD" id="cd01949">
    <property type="entry name" value="GGDEF"/>
    <property type="match status" value="1"/>
</dbReference>
<dbReference type="eggNOG" id="COG3706">
    <property type="taxonomic scope" value="Bacteria"/>
</dbReference>
<dbReference type="InterPro" id="IPR043128">
    <property type="entry name" value="Rev_trsase/Diguanyl_cyclase"/>
</dbReference>
<organism evidence="2 3">
    <name type="scientific">Halothermothrix orenii (strain H 168 / OCM 544 / DSM 9562)</name>
    <dbReference type="NCBI Taxonomy" id="373903"/>
    <lineage>
        <taxon>Bacteria</taxon>
        <taxon>Bacillati</taxon>
        <taxon>Bacillota</taxon>
        <taxon>Clostridia</taxon>
        <taxon>Halanaerobiales</taxon>
        <taxon>Halothermotrichaceae</taxon>
        <taxon>Halothermothrix</taxon>
    </lineage>
</organism>
<dbReference type="SUPFAM" id="SSF55781">
    <property type="entry name" value="GAF domain-like"/>
    <property type="match status" value="2"/>
</dbReference>
<dbReference type="Pfam" id="PF13185">
    <property type="entry name" value="GAF_2"/>
    <property type="match status" value="1"/>
</dbReference>
<dbReference type="GO" id="GO:0043709">
    <property type="term" value="P:cell adhesion involved in single-species biofilm formation"/>
    <property type="evidence" value="ECO:0007669"/>
    <property type="project" value="TreeGrafter"/>
</dbReference>
<dbReference type="EMBL" id="CP001098">
    <property type="protein sequence ID" value="ACL69988.1"/>
    <property type="molecule type" value="Genomic_DNA"/>
</dbReference>
<dbReference type="InterPro" id="IPR029787">
    <property type="entry name" value="Nucleotide_cyclase"/>
</dbReference>
<dbReference type="HOGENOM" id="CLU_546024_0_0_9"/>
<dbReference type="GO" id="GO:1902201">
    <property type="term" value="P:negative regulation of bacterial-type flagellum-dependent cell motility"/>
    <property type="evidence" value="ECO:0007669"/>
    <property type="project" value="TreeGrafter"/>
</dbReference>
<dbReference type="PANTHER" id="PTHR45138">
    <property type="entry name" value="REGULATORY COMPONENTS OF SENSORY TRANSDUCTION SYSTEM"/>
    <property type="match status" value="1"/>
</dbReference>
<dbReference type="STRING" id="373903.Hore_12380"/>
<evidence type="ECO:0000313" key="2">
    <source>
        <dbReference type="EMBL" id="ACL69988.1"/>
    </source>
</evidence>
<dbReference type="InterPro" id="IPR029016">
    <property type="entry name" value="GAF-like_dom_sf"/>
</dbReference>
<dbReference type="InterPro" id="IPR003018">
    <property type="entry name" value="GAF"/>
</dbReference>
<sequence>MAIKKVSRYKIIKSVFDFFLSFDHEASNHKIIKDVNDFCYKMLNVKYTGLYIDDEGRNEVISLKQDITRMEFNSELTDKIKRDNRIYGGEISKDFTLIPQFEAENRLKYLLVIPLTNKNKHFGFLFFYGTDPQTFNDFSVKVLKLLTKVLSLTIGEKKLYREMEQRVAELITLQNVSNFVNATLDFEKLLDVSLDALVGLIGLRTCSIVLFTDKLFDDIYTRKQNTLIASLDMSKEIVLDLSSGIYKELSRKKKVIAGKVSFDDDLSKIIPLDNIEEGKEIEYIIVPVTRGKELIGSINIFSMDKGHLPILQHSFLESFANQFSVALQNALLYKKQEEMANRDGLTGLYNHAYFQNRLHLLLKQENKHPLTLIIMDIDNFKQVNDRFGHLVGDKVLKELAHLLKHNLREGDLIARYGGEEFAIILPETELKQGEFIAKRLRKLISDNEIVLDNNRSLYITVSIGVAQYNKKWSQEEFIDKADQALYKAKEAGKNRVTLA</sequence>
<proteinExistence type="predicted"/>
<dbReference type="InterPro" id="IPR050469">
    <property type="entry name" value="Diguanylate_Cyclase"/>
</dbReference>
<dbReference type="OrthoDB" id="9805474at2"/>